<dbReference type="GO" id="GO:0042158">
    <property type="term" value="P:lipoprotein biosynthetic process"/>
    <property type="evidence" value="ECO:0007669"/>
    <property type="project" value="UniProtKB-UniRule"/>
</dbReference>
<dbReference type="PANTHER" id="PTHR30589">
    <property type="entry name" value="PROLIPOPROTEIN DIACYLGLYCERYL TRANSFERASE"/>
    <property type="match status" value="1"/>
</dbReference>
<name>A0A0R1UNU4_9LACO</name>
<keyword evidence="6 7" id="KW-0472">Membrane</keyword>
<keyword evidence="9" id="KW-1185">Reference proteome</keyword>
<protein>
    <recommendedName>
        <fullName evidence="7">Phosphatidylglycerol--prolipoprotein diacylglyceryl transferase</fullName>
        <ecNumber evidence="7">2.5.1.145</ecNumber>
    </recommendedName>
</protein>
<dbReference type="PANTHER" id="PTHR30589:SF0">
    <property type="entry name" value="PHOSPHATIDYLGLYCEROL--PROLIPOPROTEIN DIACYLGLYCERYL TRANSFERASE"/>
    <property type="match status" value="1"/>
</dbReference>
<keyword evidence="8" id="KW-0449">Lipoprotein</keyword>
<dbReference type="RefSeq" id="WP_054652054.1">
    <property type="nucleotide sequence ID" value="NZ_AZGC01000026.1"/>
</dbReference>
<dbReference type="Proteomes" id="UP000051084">
    <property type="component" value="Unassembled WGS sequence"/>
</dbReference>
<evidence type="ECO:0000256" key="5">
    <source>
        <dbReference type="ARBA" id="ARBA00022989"/>
    </source>
</evidence>
<evidence type="ECO:0000313" key="9">
    <source>
        <dbReference type="Proteomes" id="UP000051084"/>
    </source>
</evidence>
<sequence length="265" mass="29911">MLAQLNPIAFYLLGWPVRWYGIIIATGVLVALWLSVKEGQRHGIDEDHFYNLLLLGIPCALVGARGYYVIFEWSYYRQHLAEIPALWDGGIAIYGGLIGGLLLVVGYANYQHLRLATILDCLAPGILVGQIMGRWGNFMNQEAFGAVTTHATLVAQHLPNWLIQQMQIGGAYRTPTFLYESLGNLVGLILILSLRHRQWFETPGNVFRLYLLWYAIVRMIVEGMRTDSLMLGPIRVSQALSVVILVVVGINWILTAWHRHATRKE</sequence>
<evidence type="ECO:0000256" key="3">
    <source>
        <dbReference type="ARBA" id="ARBA00022679"/>
    </source>
</evidence>
<keyword evidence="3 7" id="KW-0808">Transferase</keyword>
<dbReference type="EMBL" id="AZGC01000026">
    <property type="protein sequence ID" value="KRL94929.1"/>
    <property type="molecule type" value="Genomic_DNA"/>
</dbReference>
<comment type="pathway">
    <text evidence="7">Protein modification; lipoprotein biosynthesis (diacylglyceryl transfer).</text>
</comment>
<evidence type="ECO:0000256" key="7">
    <source>
        <dbReference type="HAMAP-Rule" id="MF_01147"/>
    </source>
</evidence>
<feature type="binding site" evidence="7">
    <location>
        <position position="134"/>
    </location>
    <ligand>
        <name>a 1,2-diacyl-sn-glycero-3-phospho-(1'-sn-glycerol)</name>
        <dbReference type="ChEBI" id="CHEBI:64716"/>
    </ligand>
</feature>
<dbReference type="EC" id="2.5.1.145" evidence="7"/>
<feature type="transmembrane region" description="Helical" evidence="7">
    <location>
        <begin position="17"/>
        <end position="36"/>
    </location>
</feature>
<gene>
    <name evidence="7" type="primary">lgt</name>
    <name evidence="8" type="ORF">FC21_GL000973</name>
</gene>
<feature type="transmembrane region" description="Helical" evidence="7">
    <location>
        <begin position="91"/>
        <end position="108"/>
    </location>
</feature>
<dbReference type="AlphaFoldDB" id="A0A0R1UNU4"/>
<dbReference type="NCBIfam" id="TIGR00544">
    <property type="entry name" value="lgt"/>
    <property type="match status" value="1"/>
</dbReference>
<keyword evidence="4 7" id="KW-0812">Transmembrane</keyword>
<dbReference type="PROSITE" id="PS01311">
    <property type="entry name" value="LGT"/>
    <property type="match status" value="1"/>
</dbReference>
<feature type="transmembrane region" description="Helical" evidence="7">
    <location>
        <begin position="206"/>
        <end position="224"/>
    </location>
</feature>
<evidence type="ECO:0000256" key="4">
    <source>
        <dbReference type="ARBA" id="ARBA00022692"/>
    </source>
</evidence>
<dbReference type="STRING" id="417373.GCA_001570685_00274"/>
<evidence type="ECO:0000256" key="1">
    <source>
        <dbReference type="ARBA" id="ARBA00007150"/>
    </source>
</evidence>
<accession>A0A0R1UNU4</accession>
<comment type="similarity">
    <text evidence="1 7">Belongs to the Lgt family.</text>
</comment>
<evidence type="ECO:0000313" key="8">
    <source>
        <dbReference type="EMBL" id="KRL94929.1"/>
    </source>
</evidence>
<dbReference type="OrthoDB" id="871140at2"/>
<comment type="caution">
    <text evidence="8">The sequence shown here is derived from an EMBL/GenBank/DDBJ whole genome shotgun (WGS) entry which is preliminary data.</text>
</comment>
<dbReference type="GO" id="GO:0008961">
    <property type="term" value="F:phosphatidylglycerol-prolipoprotein diacylglyceryl transferase activity"/>
    <property type="evidence" value="ECO:0007669"/>
    <property type="project" value="UniProtKB-UniRule"/>
</dbReference>
<dbReference type="HAMAP" id="MF_01147">
    <property type="entry name" value="Lgt"/>
    <property type="match status" value="1"/>
</dbReference>
<keyword evidence="2 7" id="KW-1003">Cell membrane</keyword>
<keyword evidence="5 7" id="KW-1133">Transmembrane helix</keyword>
<feature type="transmembrane region" description="Helical" evidence="7">
    <location>
        <begin position="48"/>
        <end position="71"/>
    </location>
</feature>
<dbReference type="UniPathway" id="UPA00664"/>
<dbReference type="PATRIC" id="fig|1423742.4.peg.1014"/>
<evidence type="ECO:0000256" key="2">
    <source>
        <dbReference type="ARBA" id="ARBA00022475"/>
    </source>
</evidence>
<feature type="transmembrane region" description="Helical" evidence="7">
    <location>
        <begin position="236"/>
        <end position="257"/>
    </location>
</feature>
<evidence type="ECO:0000256" key="6">
    <source>
        <dbReference type="ARBA" id="ARBA00023136"/>
    </source>
</evidence>
<proteinExistence type="inferred from homology"/>
<organism evidence="8 9">
    <name type="scientific">Limosilactobacillus equigenerosi DSM 18793 = JCM 14505</name>
    <dbReference type="NCBI Taxonomy" id="1423742"/>
    <lineage>
        <taxon>Bacteria</taxon>
        <taxon>Bacillati</taxon>
        <taxon>Bacillota</taxon>
        <taxon>Bacilli</taxon>
        <taxon>Lactobacillales</taxon>
        <taxon>Lactobacillaceae</taxon>
        <taxon>Limosilactobacillus</taxon>
    </lineage>
</organism>
<dbReference type="InterPro" id="IPR001640">
    <property type="entry name" value="Lgt"/>
</dbReference>
<dbReference type="GO" id="GO:0005886">
    <property type="term" value="C:plasma membrane"/>
    <property type="evidence" value="ECO:0007669"/>
    <property type="project" value="UniProtKB-SubCell"/>
</dbReference>
<comment type="catalytic activity">
    <reaction evidence="7">
        <text>L-cysteinyl-[prolipoprotein] + a 1,2-diacyl-sn-glycero-3-phospho-(1'-sn-glycerol) = an S-1,2-diacyl-sn-glyceryl-L-cysteinyl-[prolipoprotein] + sn-glycerol 1-phosphate + H(+)</text>
        <dbReference type="Rhea" id="RHEA:56712"/>
        <dbReference type="Rhea" id="RHEA-COMP:14679"/>
        <dbReference type="Rhea" id="RHEA-COMP:14680"/>
        <dbReference type="ChEBI" id="CHEBI:15378"/>
        <dbReference type="ChEBI" id="CHEBI:29950"/>
        <dbReference type="ChEBI" id="CHEBI:57685"/>
        <dbReference type="ChEBI" id="CHEBI:64716"/>
        <dbReference type="ChEBI" id="CHEBI:140658"/>
        <dbReference type="EC" id="2.5.1.145"/>
    </reaction>
</comment>
<dbReference type="Pfam" id="PF01790">
    <property type="entry name" value="LGT"/>
    <property type="match status" value="1"/>
</dbReference>
<reference evidence="8 9" key="1">
    <citation type="journal article" date="2015" name="Genome Announc.">
        <title>Expanding the biotechnology potential of lactobacilli through comparative genomics of 213 strains and associated genera.</title>
        <authorList>
            <person name="Sun Z."/>
            <person name="Harris H.M."/>
            <person name="McCann A."/>
            <person name="Guo C."/>
            <person name="Argimon S."/>
            <person name="Zhang W."/>
            <person name="Yang X."/>
            <person name="Jeffery I.B."/>
            <person name="Cooney J.C."/>
            <person name="Kagawa T.F."/>
            <person name="Liu W."/>
            <person name="Song Y."/>
            <person name="Salvetti E."/>
            <person name="Wrobel A."/>
            <person name="Rasinkangas P."/>
            <person name="Parkhill J."/>
            <person name="Rea M.C."/>
            <person name="O'Sullivan O."/>
            <person name="Ritari J."/>
            <person name="Douillard F.P."/>
            <person name="Paul Ross R."/>
            <person name="Yang R."/>
            <person name="Briner A.E."/>
            <person name="Felis G.E."/>
            <person name="de Vos W.M."/>
            <person name="Barrangou R."/>
            <person name="Klaenhammer T.R."/>
            <person name="Caufield P.W."/>
            <person name="Cui Y."/>
            <person name="Zhang H."/>
            <person name="O'Toole P.W."/>
        </authorList>
    </citation>
    <scope>NUCLEOTIDE SEQUENCE [LARGE SCALE GENOMIC DNA]</scope>
    <source>
        <strain evidence="8 9">DSM 18793</strain>
    </source>
</reference>
<comment type="function">
    <text evidence="7">Catalyzes the transfer of the diacylglyceryl group from phosphatidylglycerol to the sulfhydryl group of the N-terminal cysteine of a prolipoprotein, the first step in the formation of mature lipoproteins.</text>
</comment>
<comment type="subcellular location">
    <subcellularLocation>
        <location evidence="7">Cell membrane</location>
        <topology evidence="7">Multi-pass membrane protein</topology>
    </subcellularLocation>
</comment>